<dbReference type="ESTHER" id="bora1-q2kti1">
    <property type="family name" value="S9N_PPCE_Peptidase_S9"/>
</dbReference>
<dbReference type="InterPro" id="IPR023302">
    <property type="entry name" value="Pept_S9A_N"/>
</dbReference>
<dbReference type="eggNOG" id="COG1505">
    <property type="taxonomic scope" value="Bacteria"/>
</dbReference>
<dbReference type="GO" id="GO:0005829">
    <property type="term" value="C:cytosol"/>
    <property type="evidence" value="ECO:0007669"/>
    <property type="project" value="TreeGrafter"/>
</dbReference>
<dbReference type="EMBL" id="AM167904">
    <property type="protein sequence ID" value="CAJ51030.1"/>
    <property type="molecule type" value="Genomic_DNA"/>
</dbReference>
<dbReference type="PANTHER" id="PTHR42881">
    <property type="entry name" value="PROLYL ENDOPEPTIDASE"/>
    <property type="match status" value="1"/>
</dbReference>
<gene>
    <name evidence="6" type="ordered locus">BAV3420</name>
</gene>
<feature type="domain" description="Peptidase S9 prolyl oligopeptidase catalytic" evidence="4">
    <location>
        <begin position="487"/>
        <end position="692"/>
    </location>
</feature>
<evidence type="ECO:0000256" key="3">
    <source>
        <dbReference type="ARBA" id="ARBA00022825"/>
    </source>
</evidence>
<dbReference type="KEGG" id="bav:BAV3420"/>
<dbReference type="HOGENOM" id="CLU_011290_4_0_4"/>
<keyword evidence="1" id="KW-0645">Protease</keyword>
<keyword evidence="3" id="KW-0720">Serine protease</keyword>
<evidence type="ECO:0000259" key="4">
    <source>
        <dbReference type="Pfam" id="PF00326"/>
    </source>
</evidence>
<feature type="domain" description="Peptidase S9A N-terminal" evidence="5">
    <location>
        <begin position="6"/>
        <end position="411"/>
    </location>
</feature>
<dbReference type="SUPFAM" id="SSF50993">
    <property type="entry name" value="Peptidase/esterase 'gauge' domain"/>
    <property type="match status" value="1"/>
</dbReference>
<dbReference type="GO" id="GO:0004252">
    <property type="term" value="F:serine-type endopeptidase activity"/>
    <property type="evidence" value="ECO:0007669"/>
    <property type="project" value="InterPro"/>
</dbReference>
<evidence type="ECO:0000259" key="5">
    <source>
        <dbReference type="Pfam" id="PF02897"/>
    </source>
</evidence>
<dbReference type="Gene3D" id="3.40.50.1820">
    <property type="entry name" value="alpha/beta hydrolase"/>
    <property type="match status" value="1"/>
</dbReference>
<dbReference type="PANTHER" id="PTHR42881:SF13">
    <property type="entry name" value="PROLYL ENDOPEPTIDASE"/>
    <property type="match status" value="1"/>
</dbReference>
<dbReference type="AlphaFoldDB" id="Q2KTI1"/>
<dbReference type="GO" id="GO:0006508">
    <property type="term" value="P:proteolysis"/>
    <property type="evidence" value="ECO:0007669"/>
    <property type="project" value="UniProtKB-KW"/>
</dbReference>
<keyword evidence="7" id="KW-1185">Reference proteome</keyword>
<dbReference type="Pfam" id="PF00326">
    <property type="entry name" value="Peptidase_S9"/>
    <property type="match status" value="1"/>
</dbReference>
<dbReference type="Proteomes" id="UP000001977">
    <property type="component" value="Chromosome"/>
</dbReference>
<protein>
    <submittedName>
        <fullName evidence="6">Prolyl endopeptidase</fullName>
    </submittedName>
</protein>
<keyword evidence="2" id="KW-0378">Hydrolase</keyword>
<name>Q2KTI1_BORA1</name>
<evidence type="ECO:0000313" key="6">
    <source>
        <dbReference type="EMBL" id="CAJ51030.1"/>
    </source>
</evidence>
<evidence type="ECO:0000256" key="1">
    <source>
        <dbReference type="ARBA" id="ARBA00022670"/>
    </source>
</evidence>
<reference evidence="6 7" key="1">
    <citation type="journal article" date="2006" name="J. Bacteriol.">
        <title>Comparison of the genome sequence of the poultry pathogen Bordetella avium with those of B. bronchiseptica, B. pertussis, and B. parapertussis reveals extensive diversity in surface structures associated with host interaction.</title>
        <authorList>
            <person name="Sebaihia M."/>
            <person name="Preston A."/>
            <person name="Maskell D.J."/>
            <person name="Kuzmiak H."/>
            <person name="Connell T.D."/>
            <person name="King N.D."/>
            <person name="Orndorff P.E."/>
            <person name="Miyamoto D.M."/>
            <person name="Thomson N.R."/>
            <person name="Harris D."/>
            <person name="Goble A."/>
            <person name="Lord A."/>
            <person name="Murphy L."/>
            <person name="Quail M.A."/>
            <person name="Rutter S."/>
            <person name="Squares R."/>
            <person name="Squares S."/>
            <person name="Woodward J."/>
            <person name="Parkhill J."/>
            <person name="Temple L.M."/>
        </authorList>
    </citation>
    <scope>NUCLEOTIDE SEQUENCE [LARGE SCALE GENOMIC DNA]</scope>
    <source>
        <strain evidence="6 7">197N</strain>
    </source>
</reference>
<sequence length="697" mass="77937">MNATHLAKDQFLFLESLKSAKAKQWVSAQNTRTLDKLGQDPAIATLTQRLVESYESPDRIVSCSRHGDWAYNTWTDAEHPLGLVRRTAWQDWLDGKAQWDTVLDVDALPINQESADGTRWALADFDLRYPDGERALVSLSPDGSDACVIHEFDMVSRCFVDAGFTLPEPGQHSMAWIDRDTVYVAWDDSAENDEAALTDAGHPRQLRRWRRGTSLLSAPVVLECASTDIVAHAWFDHEQQRHLATRYLSMWHTDWLWFDEAASQWRRYAVPGDADLSEWQDWLFITLRSDWRTDAENYAAGSLLAVRRDDFLAGLARPDVLFIPATRRVLADLDFTLHYLILTEREECVTKLRRLQPPASREASWTSQEIAIPSESAVTMEAVDGMRDDTVLIHVDHFLEPTALYYADLSRNGGGKDDWRLLARQAPQFDTRGMSAQLRHANAPDGTRIPYWLIGRLSDTPQPCLLYGYGGFEESLDEPAYIATTGISWLERGGLYAIACIRGGGEFGPAWHQAALRENRQIAFDDFIAVAETLVATGVTRPEQLGISGASNGGLLVAACMVQKPELFGAVLCSVPVLDMARFHKLLQGATWVEEYGNPDDAQALKWLLAYSPYHQVQADVAYPDVLFTTSSSDDRVHPGHARKMAAKMQALGHENVCYLERRDGGHGAGVDARAIAYAEAIEASFLWRALTEEPAA</sequence>
<dbReference type="Gene3D" id="2.130.10.120">
    <property type="entry name" value="Prolyl oligopeptidase, N-terminal domain"/>
    <property type="match status" value="1"/>
</dbReference>
<dbReference type="STRING" id="360910.BAV3420"/>
<evidence type="ECO:0000313" key="7">
    <source>
        <dbReference type="Proteomes" id="UP000001977"/>
    </source>
</evidence>
<accession>Q2KTI1</accession>
<dbReference type="InterPro" id="IPR029058">
    <property type="entry name" value="AB_hydrolase_fold"/>
</dbReference>
<proteinExistence type="predicted"/>
<dbReference type="InterPro" id="IPR002470">
    <property type="entry name" value="Peptidase_S9A"/>
</dbReference>
<evidence type="ECO:0000256" key="2">
    <source>
        <dbReference type="ARBA" id="ARBA00022801"/>
    </source>
</evidence>
<dbReference type="GO" id="GO:0070012">
    <property type="term" value="F:oligopeptidase activity"/>
    <property type="evidence" value="ECO:0007669"/>
    <property type="project" value="TreeGrafter"/>
</dbReference>
<dbReference type="Pfam" id="PF02897">
    <property type="entry name" value="Peptidase_S9_N"/>
    <property type="match status" value="1"/>
</dbReference>
<dbReference type="RefSeq" id="WP_012419056.1">
    <property type="nucleotide sequence ID" value="NC_010645.1"/>
</dbReference>
<dbReference type="InterPro" id="IPR051167">
    <property type="entry name" value="Prolyl_oligopep/macrocyclase"/>
</dbReference>
<organism evidence="6 7">
    <name type="scientific">Bordetella avium (strain 197N)</name>
    <dbReference type="NCBI Taxonomy" id="360910"/>
    <lineage>
        <taxon>Bacteria</taxon>
        <taxon>Pseudomonadati</taxon>
        <taxon>Pseudomonadota</taxon>
        <taxon>Betaproteobacteria</taxon>
        <taxon>Burkholderiales</taxon>
        <taxon>Alcaligenaceae</taxon>
        <taxon>Bordetella</taxon>
    </lineage>
</organism>
<dbReference type="InterPro" id="IPR001375">
    <property type="entry name" value="Peptidase_S9_cat"/>
</dbReference>
<dbReference type="PRINTS" id="PR00862">
    <property type="entry name" value="PROLIGOPTASE"/>
</dbReference>
<dbReference type="SUPFAM" id="SSF53474">
    <property type="entry name" value="alpha/beta-Hydrolases"/>
    <property type="match status" value="1"/>
</dbReference>